<evidence type="ECO:0000256" key="7">
    <source>
        <dbReference type="ARBA" id="ARBA00023157"/>
    </source>
</evidence>
<organism evidence="11 12">
    <name type="scientific">Laticauda laticaudata</name>
    <name type="common">Blue-ringed sea krait</name>
    <name type="synonym">Blue-lipped sea krait</name>
    <dbReference type="NCBI Taxonomy" id="8630"/>
    <lineage>
        <taxon>Eukaryota</taxon>
        <taxon>Metazoa</taxon>
        <taxon>Chordata</taxon>
        <taxon>Craniata</taxon>
        <taxon>Vertebrata</taxon>
        <taxon>Euteleostomi</taxon>
        <taxon>Lepidosauria</taxon>
        <taxon>Squamata</taxon>
        <taxon>Bifurcata</taxon>
        <taxon>Unidentata</taxon>
        <taxon>Episquamata</taxon>
        <taxon>Toxicofera</taxon>
        <taxon>Serpentes</taxon>
        <taxon>Colubroidea</taxon>
        <taxon>Elapidae</taxon>
        <taxon>Laticaudinae</taxon>
        <taxon>Laticauda</taxon>
    </lineage>
</organism>
<feature type="domain" description="Cystatin" evidence="10">
    <location>
        <begin position="28"/>
        <end position="142"/>
    </location>
</feature>
<evidence type="ECO:0000256" key="3">
    <source>
        <dbReference type="ARBA" id="ARBA00021058"/>
    </source>
</evidence>
<protein>
    <recommendedName>
        <fullName evidence="3">Cystatin</fullName>
    </recommendedName>
</protein>
<evidence type="ECO:0000256" key="4">
    <source>
        <dbReference type="ARBA" id="ARBA00022525"/>
    </source>
</evidence>
<evidence type="ECO:0000256" key="1">
    <source>
        <dbReference type="ARBA" id="ARBA00004613"/>
    </source>
</evidence>
<keyword evidence="7" id="KW-1015">Disulfide bond</keyword>
<keyword evidence="4" id="KW-0964">Secreted</keyword>
<comment type="subcellular location">
    <subcellularLocation>
        <location evidence="1">Secreted</location>
    </subcellularLocation>
</comment>
<evidence type="ECO:0000313" key="12">
    <source>
        <dbReference type="Proteomes" id="UP000694406"/>
    </source>
</evidence>
<dbReference type="PANTHER" id="PTHR47033">
    <property type="entry name" value="CYSTATIN-M"/>
    <property type="match status" value="1"/>
</dbReference>
<evidence type="ECO:0000256" key="6">
    <source>
        <dbReference type="ARBA" id="ARBA00022704"/>
    </source>
</evidence>
<evidence type="ECO:0000256" key="5">
    <source>
        <dbReference type="ARBA" id="ARBA00022690"/>
    </source>
</evidence>
<evidence type="ECO:0000256" key="9">
    <source>
        <dbReference type="SAM" id="SignalP"/>
    </source>
</evidence>
<dbReference type="PROSITE" id="PS00287">
    <property type="entry name" value="CYSTATIN"/>
    <property type="match status" value="1"/>
</dbReference>
<dbReference type="InterPro" id="IPR000010">
    <property type="entry name" value="Cystatin_dom"/>
</dbReference>
<dbReference type="FunFam" id="3.10.450.10:FF:000004">
    <property type="entry name" value="Cystatin C"/>
    <property type="match status" value="1"/>
</dbReference>
<feature type="chain" id="PRO_5034733638" description="Cystatin" evidence="9">
    <location>
        <begin position="25"/>
        <end position="143"/>
    </location>
</feature>
<reference evidence="11" key="1">
    <citation type="submission" date="2025-08" db="UniProtKB">
        <authorList>
            <consortium name="Ensembl"/>
        </authorList>
    </citation>
    <scope>IDENTIFICATION</scope>
</reference>
<dbReference type="CDD" id="cd00042">
    <property type="entry name" value="CY"/>
    <property type="match status" value="1"/>
</dbReference>
<name>A0A8C5RT57_LATLA</name>
<dbReference type="Pfam" id="PF00031">
    <property type="entry name" value="Cystatin"/>
    <property type="match status" value="1"/>
</dbReference>
<accession>A0A8C5RT57</accession>
<dbReference type="Ensembl" id="ENSLLTT00000007445.1">
    <property type="protein sequence ID" value="ENSLLTP00000007171.1"/>
    <property type="gene ID" value="ENSLLTG00000005470.1"/>
</dbReference>
<keyword evidence="6" id="KW-0789">Thiol protease inhibitor</keyword>
<reference evidence="11" key="2">
    <citation type="submission" date="2025-09" db="UniProtKB">
        <authorList>
            <consortium name="Ensembl"/>
        </authorList>
    </citation>
    <scope>IDENTIFICATION</scope>
</reference>
<dbReference type="InterPro" id="IPR046350">
    <property type="entry name" value="Cystatin_sf"/>
</dbReference>
<keyword evidence="12" id="KW-1185">Reference proteome</keyword>
<keyword evidence="9" id="KW-0732">Signal</keyword>
<sequence>MAHSQLPCPLFLLCSFLMLPSVLLQEVPMTGGLIPVPVTNEEVKKAAAFAVEQFNKHSDNANYFKELRIVEAQSQVVAGWKCYLIVEMGETVCEKNKGPLPFIEIQKCELLRRDQQEKLTCNFVVWSRPWLQDTQLLSMNCSK</sequence>
<dbReference type="GeneTree" id="ENSGT00940000161375"/>
<evidence type="ECO:0000256" key="8">
    <source>
        <dbReference type="ARBA" id="ARBA00024754"/>
    </source>
</evidence>
<dbReference type="Proteomes" id="UP000694406">
    <property type="component" value="Unplaced"/>
</dbReference>
<evidence type="ECO:0000313" key="11">
    <source>
        <dbReference type="Ensembl" id="ENSLLTP00000007171.1"/>
    </source>
</evidence>
<dbReference type="SMART" id="SM00043">
    <property type="entry name" value="CY"/>
    <property type="match status" value="1"/>
</dbReference>
<dbReference type="Gene3D" id="3.10.450.10">
    <property type="match status" value="1"/>
</dbReference>
<evidence type="ECO:0000259" key="10">
    <source>
        <dbReference type="SMART" id="SM00043"/>
    </source>
</evidence>
<dbReference type="AlphaFoldDB" id="A0A8C5RT57"/>
<comment type="function">
    <text evidence="8">Inhibits various C1 cysteine proteases including cathepsin L, papain and cathepsin B. This protein has no toxic activity and its function in the venom is unknown. It may play a role as a housekeeping or regulatory protein.</text>
</comment>
<evidence type="ECO:0000256" key="2">
    <source>
        <dbReference type="ARBA" id="ARBA00009403"/>
    </source>
</evidence>
<dbReference type="PANTHER" id="PTHR47033:SF1">
    <property type="entry name" value="CYSTATIN-M"/>
    <property type="match status" value="1"/>
</dbReference>
<proteinExistence type="inferred from homology"/>
<feature type="signal peptide" evidence="9">
    <location>
        <begin position="1"/>
        <end position="24"/>
    </location>
</feature>
<dbReference type="GO" id="GO:0070062">
    <property type="term" value="C:extracellular exosome"/>
    <property type="evidence" value="ECO:0007669"/>
    <property type="project" value="TreeGrafter"/>
</dbReference>
<dbReference type="GO" id="GO:0004869">
    <property type="term" value="F:cysteine-type endopeptidase inhibitor activity"/>
    <property type="evidence" value="ECO:0007669"/>
    <property type="project" value="UniProtKB-KW"/>
</dbReference>
<comment type="similarity">
    <text evidence="2">Belongs to the cystatin family.</text>
</comment>
<keyword evidence="5" id="KW-0646">Protease inhibitor</keyword>
<dbReference type="InterPro" id="IPR018073">
    <property type="entry name" value="Prot_inh_cystat_CS"/>
</dbReference>
<dbReference type="SUPFAM" id="SSF54403">
    <property type="entry name" value="Cystatin/monellin"/>
    <property type="match status" value="1"/>
</dbReference>